<name>A0A485N7L4_LYNPA</name>
<keyword evidence="1" id="KW-0413">Isomerase</keyword>
<evidence type="ECO:0000313" key="2">
    <source>
        <dbReference type="Proteomes" id="UP000386466"/>
    </source>
</evidence>
<proteinExistence type="predicted"/>
<dbReference type="GO" id="GO:0016853">
    <property type="term" value="F:isomerase activity"/>
    <property type="evidence" value="ECO:0007669"/>
    <property type="project" value="UniProtKB-KW"/>
</dbReference>
<dbReference type="EMBL" id="CAAGRJ010011524">
    <property type="protein sequence ID" value="VFV28497.1"/>
    <property type="molecule type" value="Genomic_DNA"/>
</dbReference>
<reference evidence="1 2" key="1">
    <citation type="submission" date="2019-01" db="EMBL/GenBank/DDBJ databases">
        <authorList>
            <person name="Alioto T."/>
            <person name="Alioto T."/>
        </authorList>
    </citation>
    <scope>NUCLEOTIDE SEQUENCE [LARGE SCALE GENOMIC DNA]</scope>
</reference>
<organism evidence="1 2">
    <name type="scientific">Lynx pardinus</name>
    <name type="common">Iberian lynx</name>
    <name type="synonym">Felis pardina</name>
    <dbReference type="NCBI Taxonomy" id="191816"/>
    <lineage>
        <taxon>Eukaryota</taxon>
        <taxon>Metazoa</taxon>
        <taxon>Chordata</taxon>
        <taxon>Craniata</taxon>
        <taxon>Vertebrata</taxon>
        <taxon>Euteleostomi</taxon>
        <taxon>Mammalia</taxon>
        <taxon>Eutheria</taxon>
        <taxon>Laurasiatheria</taxon>
        <taxon>Carnivora</taxon>
        <taxon>Feliformia</taxon>
        <taxon>Felidae</taxon>
        <taxon>Felinae</taxon>
        <taxon>Lynx</taxon>
    </lineage>
</organism>
<gene>
    <name evidence="1" type="ORF">LYPA_23C021066</name>
</gene>
<dbReference type="Gene3D" id="2.40.100.10">
    <property type="entry name" value="Cyclophilin-like"/>
    <property type="match status" value="1"/>
</dbReference>
<evidence type="ECO:0000313" key="1">
    <source>
        <dbReference type="EMBL" id="VFV28497.1"/>
    </source>
</evidence>
<dbReference type="AlphaFoldDB" id="A0A485N7L4"/>
<keyword evidence="2" id="KW-1185">Reference proteome</keyword>
<dbReference type="InterPro" id="IPR029000">
    <property type="entry name" value="Cyclophilin-like_dom_sf"/>
</dbReference>
<accession>A0A485N7L4</accession>
<dbReference type="Proteomes" id="UP000386466">
    <property type="component" value="Unassembled WGS sequence"/>
</dbReference>
<protein>
    <submittedName>
        <fullName evidence="1">Peptidyl-prolyl cis-trans isomerase</fullName>
    </submittedName>
</protein>
<sequence>MTKQLWSTSLFFNIAVDSEHLVRVSFELFADKGPKTAENFYTVSTGEKILVIKVPAFTGLFQHLCARVVPSRAIMALLANPSMGRNLMIRISF</sequence>
<dbReference type="SUPFAM" id="SSF50891">
    <property type="entry name" value="Cyclophilin-like"/>
    <property type="match status" value="1"/>
</dbReference>